<reference evidence="2" key="1">
    <citation type="submission" date="2020-08" db="EMBL/GenBank/DDBJ databases">
        <title>Paracoccus amoyensis sp. nov., isolated from the surface seawater at coast of Xiamen, Fujian.</title>
        <authorList>
            <person name="Lyu L."/>
        </authorList>
    </citation>
    <scope>NUCLEOTIDE SEQUENCE</scope>
    <source>
        <strain evidence="2">11-3</strain>
    </source>
</reference>
<protein>
    <submittedName>
        <fullName evidence="2">Glycosyltransferase family 2 protein</fullName>
    </submittedName>
</protein>
<sequence>MPSVISDKSIFDAVSAQSRTKTGPITDTWRLSASQPLDPADRTLPGIEIFQDQINAFASIALRLNQDYRWVRLEQSINQSDLNTGRYRVALTYQYITDKPARTPRLKIIEYKDGVGQTYLNIAQDLPVTKTPKTVEFLVATTAQTYPDRQYRFCIEMAKTGTLNLLDLEIIHIDGAIATDIPGLPPYRLSDLQVNKTLSSLNDSMDSSLRKNPQGWLPKMLGVAVALEDYQTAWGICKYIRAQHRHDRTLIETTAPRMLDTALALGEIEEARNMMREFSALGLCPNASIQLSRNIGEPDVKNASYQFPSGETDIFSLNRALERGGQLSFGEMIFLSLPTTEAALIWANYQRQFDDESYLLQLNNYLDSFDSPFRITLGEHRANILNRVSFSENKPFTGMTHGPLVSVIVAAYQAEETIGYAIRSLLHQTYQDIEILIADDCSDDATSERLREFADDPRVRIYRGTENQGPYNIRNHLIAEARGDIITFHDADDIALPHRISTQLEEMTRHQAKVALGSWLRIKENGHIVAFRDGRFLRNCLNSIMFARPIYDQFGPYRSILCGADSEFYEKLRGRLPASEIVTVRQPLVLGLWSSSSLTRTAGIEADEAGYRAPARRAYAAAIGRQRVLGKTILPDQKIEEITHAVGIYRAPKGLISITS</sequence>
<evidence type="ECO:0000259" key="1">
    <source>
        <dbReference type="Pfam" id="PF00535"/>
    </source>
</evidence>
<dbReference type="InterPro" id="IPR050834">
    <property type="entry name" value="Glycosyltransf_2"/>
</dbReference>
<dbReference type="AlphaFoldDB" id="A0A926GJU1"/>
<dbReference type="EMBL" id="JACOQL010000008">
    <property type="protein sequence ID" value="MBC9248519.1"/>
    <property type="molecule type" value="Genomic_DNA"/>
</dbReference>
<gene>
    <name evidence="2" type="ORF">H4P12_17800</name>
</gene>
<feature type="domain" description="Glycosyltransferase 2-like" evidence="1">
    <location>
        <begin position="406"/>
        <end position="529"/>
    </location>
</feature>
<dbReference type="InterPro" id="IPR001173">
    <property type="entry name" value="Glyco_trans_2-like"/>
</dbReference>
<name>A0A926GJU1_9RHOB</name>
<dbReference type="Pfam" id="PF00535">
    <property type="entry name" value="Glycos_transf_2"/>
    <property type="match status" value="1"/>
</dbReference>
<dbReference type="Proteomes" id="UP000608594">
    <property type="component" value="Unassembled WGS sequence"/>
</dbReference>
<dbReference type="InterPro" id="IPR029044">
    <property type="entry name" value="Nucleotide-diphossugar_trans"/>
</dbReference>
<dbReference type="PANTHER" id="PTHR43685:SF2">
    <property type="entry name" value="GLYCOSYLTRANSFERASE 2-LIKE DOMAIN-CONTAINING PROTEIN"/>
    <property type="match status" value="1"/>
</dbReference>
<proteinExistence type="predicted"/>
<dbReference type="SUPFAM" id="SSF53448">
    <property type="entry name" value="Nucleotide-diphospho-sugar transferases"/>
    <property type="match status" value="1"/>
</dbReference>
<keyword evidence="3" id="KW-1185">Reference proteome</keyword>
<dbReference type="PANTHER" id="PTHR43685">
    <property type="entry name" value="GLYCOSYLTRANSFERASE"/>
    <property type="match status" value="1"/>
</dbReference>
<evidence type="ECO:0000313" key="3">
    <source>
        <dbReference type="Proteomes" id="UP000608594"/>
    </source>
</evidence>
<dbReference type="CDD" id="cd00761">
    <property type="entry name" value="Glyco_tranf_GTA_type"/>
    <property type="match status" value="1"/>
</dbReference>
<accession>A0A926GJU1</accession>
<organism evidence="2 3">
    <name type="scientific">Paracoccus amoyensis</name>
    <dbReference type="NCBI Taxonomy" id="2760093"/>
    <lineage>
        <taxon>Bacteria</taxon>
        <taxon>Pseudomonadati</taxon>
        <taxon>Pseudomonadota</taxon>
        <taxon>Alphaproteobacteria</taxon>
        <taxon>Rhodobacterales</taxon>
        <taxon>Paracoccaceae</taxon>
        <taxon>Paracoccus</taxon>
    </lineage>
</organism>
<dbReference type="Gene3D" id="3.90.550.10">
    <property type="entry name" value="Spore Coat Polysaccharide Biosynthesis Protein SpsA, Chain A"/>
    <property type="match status" value="1"/>
</dbReference>
<dbReference type="RefSeq" id="WP_187794982.1">
    <property type="nucleotide sequence ID" value="NZ_JACOQL010000008.1"/>
</dbReference>
<evidence type="ECO:0000313" key="2">
    <source>
        <dbReference type="EMBL" id="MBC9248519.1"/>
    </source>
</evidence>
<comment type="caution">
    <text evidence="2">The sequence shown here is derived from an EMBL/GenBank/DDBJ whole genome shotgun (WGS) entry which is preliminary data.</text>
</comment>